<evidence type="ECO:0000313" key="2">
    <source>
        <dbReference type="Proteomes" id="UP000193335"/>
    </source>
</evidence>
<evidence type="ECO:0000313" key="1">
    <source>
        <dbReference type="EMBL" id="OSJ36912.1"/>
    </source>
</evidence>
<dbReference type="Proteomes" id="UP000193335">
    <property type="component" value="Unassembled WGS sequence"/>
</dbReference>
<accession>A0A1Y2K0E7</accession>
<comment type="caution">
    <text evidence="1">The sequence shown here is derived from an EMBL/GenBank/DDBJ whole genome shotgun (WGS) entry which is preliminary data.</text>
</comment>
<reference evidence="1 2" key="1">
    <citation type="submission" date="2017-03" db="EMBL/GenBank/DDBJ databases">
        <title>Whole genome sequences of fourteen strains of Bradyrhizobium canariense and one strain of Bradyrhizobium japonicum isolated from Lupinus (Papilionoideae: Genisteae) species in Algeria.</title>
        <authorList>
            <person name="Crovadore J."/>
            <person name="Chekireb D."/>
            <person name="Brachmann A."/>
            <person name="Chablais R."/>
            <person name="Cochard B."/>
            <person name="Lefort F."/>
        </authorList>
    </citation>
    <scope>NUCLEOTIDE SEQUENCE [LARGE SCALE GENOMIC DNA]</scope>
    <source>
        <strain evidence="1 2">UBMA197</strain>
    </source>
</reference>
<protein>
    <submittedName>
        <fullName evidence="1">Uncharacterized protein</fullName>
    </submittedName>
</protein>
<organism evidence="1 2">
    <name type="scientific">Bradyrhizobium japonicum</name>
    <dbReference type="NCBI Taxonomy" id="375"/>
    <lineage>
        <taxon>Bacteria</taxon>
        <taxon>Pseudomonadati</taxon>
        <taxon>Pseudomonadota</taxon>
        <taxon>Alphaproteobacteria</taxon>
        <taxon>Hyphomicrobiales</taxon>
        <taxon>Nitrobacteraceae</taxon>
        <taxon>Bradyrhizobium</taxon>
    </lineage>
</organism>
<gene>
    <name evidence="1" type="ORF">BSZ19_01950</name>
</gene>
<dbReference type="AlphaFoldDB" id="A0A1Y2K0E7"/>
<dbReference type="EMBL" id="NAFL01000162">
    <property type="protein sequence ID" value="OSJ36912.1"/>
    <property type="molecule type" value="Genomic_DNA"/>
</dbReference>
<name>A0A1Y2K0E7_BRAJP</name>
<sequence length="141" mass="16216">MFLFRRNGVGSSARLRALRSLYWSFIEQNGPEARARRLLRDWLSPDQRAQFDAEGYFEVTGSHTGRRYRIHQGTMSNVLELDEERQPKIGWCFVPERALAAGDVMLAQKIALETDEAAVLALAHRFSPRLPSLPRVVRRAY</sequence>
<proteinExistence type="predicted"/>
<dbReference type="RefSeq" id="WP_085398307.1">
    <property type="nucleotide sequence ID" value="NZ_NAFL01000162.1"/>
</dbReference>